<protein>
    <submittedName>
        <fullName evidence="2">Uncharacterized protein</fullName>
    </submittedName>
</protein>
<accession>A0A377WEH1</accession>
<feature type="transmembrane region" description="Helical" evidence="1">
    <location>
        <begin position="12"/>
        <end position="31"/>
    </location>
</feature>
<evidence type="ECO:0000256" key="1">
    <source>
        <dbReference type="SAM" id="Phobius"/>
    </source>
</evidence>
<dbReference type="EMBL" id="UGLC01000002">
    <property type="protein sequence ID" value="STT51761.1"/>
    <property type="molecule type" value="Genomic_DNA"/>
</dbReference>
<evidence type="ECO:0000313" key="3">
    <source>
        <dbReference type="Proteomes" id="UP000254799"/>
    </source>
</evidence>
<proteinExistence type="predicted"/>
<sequence length="35" mass="3602">MKVNFIGVKKGEATSVAIIVAPTGILLISGAETSW</sequence>
<gene>
    <name evidence="2" type="ORF">NCTC8849_00257</name>
</gene>
<keyword evidence="1" id="KW-0472">Membrane</keyword>
<keyword evidence="1" id="KW-1133">Transmembrane helix</keyword>
<name>A0A377WEH1_KLEPN</name>
<organism evidence="2 3">
    <name type="scientific">Klebsiella pneumoniae</name>
    <dbReference type="NCBI Taxonomy" id="573"/>
    <lineage>
        <taxon>Bacteria</taxon>
        <taxon>Pseudomonadati</taxon>
        <taxon>Pseudomonadota</taxon>
        <taxon>Gammaproteobacteria</taxon>
        <taxon>Enterobacterales</taxon>
        <taxon>Enterobacteriaceae</taxon>
        <taxon>Klebsiella/Raoultella group</taxon>
        <taxon>Klebsiella</taxon>
        <taxon>Klebsiella pneumoniae complex</taxon>
    </lineage>
</organism>
<reference evidence="2 3" key="1">
    <citation type="submission" date="2018-06" db="EMBL/GenBank/DDBJ databases">
        <authorList>
            <consortium name="Pathogen Informatics"/>
            <person name="Doyle S."/>
        </authorList>
    </citation>
    <scope>NUCLEOTIDE SEQUENCE [LARGE SCALE GENOMIC DNA]</scope>
    <source>
        <strain evidence="2 3">NCTC8849</strain>
    </source>
</reference>
<dbReference type="Proteomes" id="UP000254799">
    <property type="component" value="Unassembled WGS sequence"/>
</dbReference>
<dbReference type="AlphaFoldDB" id="A0A377WEH1"/>
<evidence type="ECO:0000313" key="2">
    <source>
        <dbReference type="EMBL" id="STT51761.1"/>
    </source>
</evidence>
<keyword evidence="1" id="KW-0812">Transmembrane</keyword>